<dbReference type="PANTHER" id="PTHR35936">
    <property type="entry name" value="MEMBRANE-BOUND LYTIC MUREIN TRANSGLYCOSYLASE F"/>
    <property type="match status" value="1"/>
</dbReference>
<dbReference type="EMBL" id="JAPMOU010000011">
    <property type="protein sequence ID" value="MDE1462493.1"/>
    <property type="molecule type" value="Genomic_DNA"/>
</dbReference>
<evidence type="ECO:0000313" key="4">
    <source>
        <dbReference type="EMBL" id="MDE1462493.1"/>
    </source>
</evidence>
<accession>A0ABT5UAK9</accession>
<reference evidence="4 5" key="1">
    <citation type="submission" date="2022-11" db="EMBL/GenBank/DDBJ databases">
        <title>Spartinivicinus poritis sp. nov., isolated from scleractinian coral Porites lutea.</title>
        <authorList>
            <person name="Zhang G."/>
            <person name="Cai L."/>
            <person name="Wei Q."/>
        </authorList>
    </citation>
    <scope>NUCLEOTIDE SEQUENCE [LARGE SCALE GENOMIC DNA]</scope>
    <source>
        <strain evidence="4 5">A2-2</strain>
    </source>
</reference>
<dbReference type="PANTHER" id="PTHR35936:SF25">
    <property type="entry name" value="ABC TRANSPORTER SUBSTRATE-BINDING PROTEIN"/>
    <property type="match status" value="1"/>
</dbReference>
<name>A0ABT5UAK9_9GAMM</name>
<evidence type="ECO:0000313" key="5">
    <source>
        <dbReference type="Proteomes" id="UP001528823"/>
    </source>
</evidence>
<dbReference type="Proteomes" id="UP001528823">
    <property type="component" value="Unassembled WGS sequence"/>
</dbReference>
<dbReference type="Pfam" id="PF00497">
    <property type="entry name" value="SBP_bac_3"/>
    <property type="match status" value="2"/>
</dbReference>
<gene>
    <name evidence="4" type="ORF">ORQ98_10975</name>
</gene>
<proteinExistence type="inferred from homology"/>
<evidence type="ECO:0000256" key="2">
    <source>
        <dbReference type="ARBA" id="ARBA00022729"/>
    </source>
</evidence>
<dbReference type="Gene3D" id="3.40.190.10">
    <property type="entry name" value="Periplasmic binding protein-like II"/>
    <property type="match status" value="4"/>
</dbReference>
<evidence type="ECO:0000256" key="1">
    <source>
        <dbReference type="ARBA" id="ARBA00010333"/>
    </source>
</evidence>
<dbReference type="RefSeq" id="WP_274688848.1">
    <property type="nucleotide sequence ID" value="NZ_JAPMOU010000011.1"/>
</dbReference>
<protein>
    <submittedName>
        <fullName evidence="4">Transporter substrate-binding domain-containing protein</fullName>
    </submittedName>
</protein>
<organism evidence="4 5">
    <name type="scientific">Spartinivicinus poritis</name>
    <dbReference type="NCBI Taxonomy" id="2994640"/>
    <lineage>
        <taxon>Bacteria</taxon>
        <taxon>Pseudomonadati</taxon>
        <taxon>Pseudomonadota</taxon>
        <taxon>Gammaproteobacteria</taxon>
        <taxon>Oceanospirillales</taxon>
        <taxon>Zooshikellaceae</taxon>
        <taxon>Spartinivicinus</taxon>
    </lineage>
</organism>
<dbReference type="InterPro" id="IPR001638">
    <property type="entry name" value="Solute-binding_3/MltF_N"/>
</dbReference>
<comment type="similarity">
    <text evidence="1">Belongs to the bacterial solute-binding protein 3 family.</text>
</comment>
<feature type="domain" description="Solute-binding protein family 3/N-terminal" evidence="3">
    <location>
        <begin position="28"/>
        <end position="243"/>
    </location>
</feature>
<dbReference type="SUPFAM" id="SSF53850">
    <property type="entry name" value="Periplasmic binding protein-like II"/>
    <property type="match status" value="2"/>
</dbReference>
<evidence type="ECO:0000259" key="3">
    <source>
        <dbReference type="Pfam" id="PF00497"/>
    </source>
</evidence>
<feature type="domain" description="Solute-binding protein family 3/N-terminal" evidence="3">
    <location>
        <begin position="270"/>
        <end position="503"/>
    </location>
</feature>
<sequence length="515" mass="59283">MRYRLLLIFWMIISPKVLGEEIIRIASGEWPPFLSQHYNEYGAGSHIVTEAFALEGIKVAYIFYPWKRSMETARDGNVDATLLWSKNEERAKHFLFSDPVLTLRHVFFHRKDLQFDWRDIDDLKQYKIGVTRGYFYGEQIQEAIENSLIDTEVGNTDIINFKKLIANRIQLFIVEPEVGYELLAKNFSESDRKLLTNHHRAIQERQWHLLISNKVSQAEEWLERFNKGLAKLKSQGTIDKIMEDVIMGQYSEKSLAVSPAKSKPFIIVGDSLHPPFSYLDNGVPKGIYMEIIKQAFKRMGREDITIELMPWKRALHMVKSGKAEGIFPPHYFPAKRPFLGYYSVPIMQEISTVFCNAKNLMKIGINFKQLKTWPDDLKHARFVLSLGVLMGGDKFWQGVNSNAINATKVSGPEDAIRKITPGKLDCHINDRVTIQWYLKALKNKYPSIAIEDIMEVFQIEVEAGYLALSAGFSNNDAKSFLEKFNSEIQSMKEEGVIQQIIDRNISNAKLPLSNF</sequence>
<keyword evidence="5" id="KW-1185">Reference proteome</keyword>
<comment type="caution">
    <text evidence="4">The sequence shown here is derived from an EMBL/GenBank/DDBJ whole genome shotgun (WGS) entry which is preliminary data.</text>
</comment>
<keyword evidence="2" id="KW-0732">Signal</keyword>